<proteinExistence type="predicted"/>
<dbReference type="EnsemblPlants" id="AVESA.00010b.r2.5DG0950500.1">
    <property type="protein sequence ID" value="AVESA.00010b.r2.5DG0950500.1.CDS.1"/>
    <property type="gene ID" value="AVESA.00010b.r2.5DG0950500"/>
</dbReference>
<reference evidence="1" key="2">
    <citation type="submission" date="2025-09" db="UniProtKB">
        <authorList>
            <consortium name="EnsemblPlants"/>
        </authorList>
    </citation>
    <scope>IDENTIFICATION</scope>
</reference>
<accession>A0ACD5YCB8</accession>
<sequence>MAAPPRRKSTRPIRKYRDWSSLPEELLECIGKMLPSPREAAKFRSICPAWCAALPFAKYIAPVLMLPDPDSPDGAINFYTPGDGGESSFTRNLPSLRGKRLCGSSGGWLALVDEAVSVTLLNPLTGATVELPPADERVVAASFRHVMTPDGIPSAMLLMESGHYAFVRVDDMKKRAFRQIVLSSSSSPGSGECVAMAALADSGTVAFCRVGVDRAWTLLETNLPAGPVTSVVHFRGSTFLAISDGGRAGGPGGISICDVGGAVPTATRIQGLHAAPKLTTYARSHLQVNGVLYVVATVSEDSTFLSHVYECNVMAAEPRWTRVTNTTNNGLTFFMSTNLSDFTAGYGGAPSVSTFKTNSVYCAKPALRRRRHRRVELEIIDIAHGTSELVQPCDNTIHDSGPLCWIQPNHWA</sequence>
<reference evidence="1" key="1">
    <citation type="submission" date="2021-05" db="EMBL/GenBank/DDBJ databases">
        <authorList>
            <person name="Scholz U."/>
            <person name="Mascher M."/>
            <person name="Fiebig A."/>
        </authorList>
    </citation>
    <scope>NUCLEOTIDE SEQUENCE [LARGE SCALE GENOMIC DNA]</scope>
</reference>
<evidence type="ECO:0000313" key="2">
    <source>
        <dbReference type="Proteomes" id="UP001732700"/>
    </source>
</evidence>
<protein>
    <submittedName>
        <fullName evidence="1">Uncharacterized protein</fullName>
    </submittedName>
</protein>
<evidence type="ECO:0000313" key="1">
    <source>
        <dbReference type="EnsemblPlants" id="AVESA.00010b.r2.5DG0950500.1.CDS.1"/>
    </source>
</evidence>
<organism evidence="1 2">
    <name type="scientific">Avena sativa</name>
    <name type="common">Oat</name>
    <dbReference type="NCBI Taxonomy" id="4498"/>
    <lineage>
        <taxon>Eukaryota</taxon>
        <taxon>Viridiplantae</taxon>
        <taxon>Streptophyta</taxon>
        <taxon>Embryophyta</taxon>
        <taxon>Tracheophyta</taxon>
        <taxon>Spermatophyta</taxon>
        <taxon>Magnoliopsida</taxon>
        <taxon>Liliopsida</taxon>
        <taxon>Poales</taxon>
        <taxon>Poaceae</taxon>
        <taxon>BOP clade</taxon>
        <taxon>Pooideae</taxon>
        <taxon>Poodae</taxon>
        <taxon>Poeae</taxon>
        <taxon>Poeae Chloroplast Group 1 (Aveneae type)</taxon>
        <taxon>Aveninae</taxon>
        <taxon>Avena</taxon>
    </lineage>
</organism>
<name>A0ACD5YCB8_AVESA</name>
<dbReference type="Proteomes" id="UP001732700">
    <property type="component" value="Chromosome 5D"/>
</dbReference>
<keyword evidence="2" id="KW-1185">Reference proteome</keyword>